<proteinExistence type="predicted"/>
<sequence>MNINVQRKMDSPLHKWLVLLSAVMVMSVDISLTHNTGQIFVAVMDRFNSNRAQTAVIQSTLIAVLFATGIGTSALLLTAMTAAGQHWEGKTMDFQECSLFAGIFANTFAIVLLWRRPNRILQRINTIDAIKDDTHNNDVIDSENTESKLNNTNNGNNIWRLSESNATLGLTLSNIISSIARLSAGFLLKIPMIKPLGLPMVANVAGIFGMLTAIYSESLELSIVSLCAIGLSIGLMDTAWSVTTVDLVGVKHLPNAIGLSFVSNAPGNIIAGPIS</sequence>
<dbReference type="Proteomes" id="UP001164746">
    <property type="component" value="Chromosome 4"/>
</dbReference>
<gene>
    <name evidence="2" type="ORF">MAR_009897</name>
</gene>
<dbReference type="PANTHER" id="PTHR11360">
    <property type="entry name" value="MONOCARBOXYLATE TRANSPORTER"/>
    <property type="match status" value="1"/>
</dbReference>
<keyword evidence="1" id="KW-0472">Membrane</keyword>
<keyword evidence="1" id="KW-0812">Transmembrane</keyword>
<protein>
    <submittedName>
        <fullName evidence="2">Uncharacterized protein</fullName>
    </submittedName>
</protein>
<dbReference type="SUPFAM" id="SSF103473">
    <property type="entry name" value="MFS general substrate transporter"/>
    <property type="match status" value="1"/>
</dbReference>
<reference evidence="2" key="1">
    <citation type="submission" date="2022-11" db="EMBL/GenBank/DDBJ databases">
        <title>Centuries of genome instability and evolution in soft-shell clam transmissible cancer (bioRxiv).</title>
        <authorList>
            <person name="Hart S.F.M."/>
            <person name="Yonemitsu M.A."/>
            <person name="Giersch R.M."/>
            <person name="Beal B.F."/>
            <person name="Arriagada G."/>
            <person name="Davis B.W."/>
            <person name="Ostrander E.A."/>
            <person name="Goff S.P."/>
            <person name="Metzger M.J."/>
        </authorList>
    </citation>
    <scope>NUCLEOTIDE SEQUENCE</scope>
    <source>
        <strain evidence="2">MELC-2E11</strain>
        <tissue evidence="2">Siphon/mantle</tissue>
    </source>
</reference>
<dbReference type="PANTHER" id="PTHR11360:SF260">
    <property type="entry name" value="MFS DOMAIN-CONTAINING PROTEIN"/>
    <property type="match status" value="1"/>
</dbReference>
<evidence type="ECO:0000256" key="1">
    <source>
        <dbReference type="SAM" id="Phobius"/>
    </source>
</evidence>
<feature type="non-terminal residue" evidence="2">
    <location>
        <position position="1"/>
    </location>
</feature>
<evidence type="ECO:0000313" key="3">
    <source>
        <dbReference type="Proteomes" id="UP001164746"/>
    </source>
</evidence>
<accession>A0ABY7E299</accession>
<dbReference type="EMBL" id="CP111015">
    <property type="protein sequence ID" value="WAR03339.1"/>
    <property type="molecule type" value="Genomic_DNA"/>
</dbReference>
<keyword evidence="3" id="KW-1185">Reference proteome</keyword>
<feature type="transmembrane region" description="Helical" evidence="1">
    <location>
        <begin position="55"/>
        <end position="78"/>
    </location>
</feature>
<dbReference type="InterPro" id="IPR050327">
    <property type="entry name" value="Proton-linked_MCT"/>
</dbReference>
<name>A0ABY7E299_MYAAR</name>
<dbReference type="InterPro" id="IPR036259">
    <property type="entry name" value="MFS_trans_sf"/>
</dbReference>
<organism evidence="2 3">
    <name type="scientific">Mya arenaria</name>
    <name type="common">Soft-shell clam</name>
    <dbReference type="NCBI Taxonomy" id="6604"/>
    <lineage>
        <taxon>Eukaryota</taxon>
        <taxon>Metazoa</taxon>
        <taxon>Spiralia</taxon>
        <taxon>Lophotrochozoa</taxon>
        <taxon>Mollusca</taxon>
        <taxon>Bivalvia</taxon>
        <taxon>Autobranchia</taxon>
        <taxon>Heteroconchia</taxon>
        <taxon>Euheterodonta</taxon>
        <taxon>Imparidentia</taxon>
        <taxon>Neoheterodontei</taxon>
        <taxon>Myida</taxon>
        <taxon>Myoidea</taxon>
        <taxon>Myidae</taxon>
        <taxon>Mya</taxon>
    </lineage>
</organism>
<keyword evidence="1" id="KW-1133">Transmembrane helix</keyword>
<feature type="transmembrane region" description="Helical" evidence="1">
    <location>
        <begin position="98"/>
        <end position="114"/>
    </location>
</feature>
<evidence type="ECO:0000313" key="2">
    <source>
        <dbReference type="EMBL" id="WAR03339.1"/>
    </source>
</evidence>